<feature type="transmembrane region" description="Helical" evidence="1">
    <location>
        <begin position="91"/>
        <end position="111"/>
    </location>
</feature>
<sequence>MRASSTCRPSKPCGRSTLCAAFCRAILPRRSGVATPCTRSLCTLPSHCSPWERATASFISSTCAIPRAACPSARTPTPWRRSRSIRGSARCFPRGMMACCASGAIGSGRWFGSMLILTRPCLMKARFGLLLVAITGIWWSVELRERCIAMFNIALRCFFIKQT</sequence>
<dbReference type="InParanoid" id="D8M080"/>
<name>D8M080_BLAHO</name>
<feature type="transmembrane region" description="Helical" evidence="1">
    <location>
        <begin position="123"/>
        <end position="141"/>
    </location>
</feature>
<dbReference type="RefSeq" id="XP_012895517.1">
    <property type="nucleotide sequence ID" value="XM_013040063.1"/>
</dbReference>
<dbReference type="EMBL" id="FN668642">
    <property type="protein sequence ID" value="CBK21469.2"/>
    <property type="molecule type" value="Genomic_DNA"/>
</dbReference>
<accession>D8M080</accession>
<evidence type="ECO:0000313" key="3">
    <source>
        <dbReference type="Proteomes" id="UP000008312"/>
    </source>
</evidence>
<reference evidence="2" key="1">
    <citation type="submission" date="2010-02" db="EMBL/GenBank/DDBJ databases">
        <title>Sequencing and annotation of the Blastocystis hominis genome.</title>
        <authorList>
            <person name="Wincker P."/>
        </authorList>
    </citation>
    <scope>NUCLEOTIDE SEQUENCE</scope>
    <source>
        <strain evidence="2">Singapore isolate B</strain>
    </source>
</reference>
<dbReference type="Proteomes" id="UP000008312">
    <property type="component" value="Unassembled WGS sequence"/>
</dbReference>
<dbReference type="AlphaFoldDB" id="D8M080"/>
<protein>
    <submittedName>
        <fullName evidence="2">Uncharacterized protein</fullName>
    </submittedName>
</protein>
<keyword evidence="3" id="KW-1185">Reference proteome</keyword>
<keyword evidence="1" id="KW-0472">Membrane</keyword>
<evidence type="ECO:0000256" key="1">
    <source>
        <dbReference type="SAM" id="Phobius"/>
    </source>
</evidence>
<proteinExistence type="predicted"/>
<evidence type="ECO:0000313" key="2">
    <source>
        <dbReference type="EMBL" id="CBK21469.2"/>
    </source>
</evidence>
<keyword evidence="1" id="KW-0812">Transmembrane</keyword>
<organism evidence="2">
    <name type="scientific">Blastocystis hominis</name>
    <dbReference type="NCBI Taxonomy" id="12968"/>
    <lineage>
        <taxon>Eukaryota</taxon>
        <taxon>Sar</taxon>
        <taxon>Stramenopiles</taxon>
        <taxon>Bigyra</taxon>
        <taxon>Opalozoa</taxon>
        <taxon>Opalinata</taxon>
        <taxon>Blastocystidae</taxon>
        <taxon>Blastocystis</taxon>
    </lineage>
</organism>
<dbReference type="GeneID" id="24918870"/>
<keyword evidence="1" id="KW-1133">Transmembrane helix</keyword>
<gene>
    <name evidence="2" type="ORF">GSBLH_T00001633001</name>
</gene>